<dbReference type="EMBL" id="LRDT01000013">
    <property type="protein sequence ID" value="KZA20256.1"/>
    <property type="molecule type" value="Genomic_DNA"/>
</dbReference>
<reference evidence="3 6" key="3">
    <citation type="submission" date="2019-06" db="EMBL/GenBank/DDBJ databases">
        <title>A Diverse Panel of Clinical Acinetobacter baumannii for Research Use.</title>
        <authorList>
            <person name="Mcgann P."/>
            <person name="Snesrud E."/>
            <person name="Galac M.R."/>
        </authorList>
    </citation>
    <scope>NUCLEOTIDE SEQUENCE [LARGE SCALE GENOMIC DNA]</scope>
    <source>
        <strain evidence="3 6">MRSN14237</strain>
    </source>
</reference>
<sequence>MSKQTTPEFLFEPKLLPMQLFEKFIVFNVNAGYRGKGTPHGVNLIKGNKPTLSLTDKGVMNKAAQERYKLMLLKYFKEGRSAMDELDHEVKRIYQMVAA</sequence>
<reference evidence="2 5" key="2">
    <citation type="submission" date="2018-10" db="EMBL/GenBank/DDBJ databases">
        <title>GWAS and RNA-Seq identify cryptic mechanisms of antimicrobial resistance in Acinetobacter baumannii.</title>
        <authorList>
            <person name="Sahl J.W."/>
        </authorList>
    </citation>
    <scope>NUCLEOTIDE SEQUENCE [LARGE SCALE GENOMIC DNA]</scope>
    <source>
        <strain evidence="2 5">TG31299</strain>
    </source>
</reference>
<reference evidence="1 4" key="1">
    <citation type="submission" date="2016-01" db="EMBL/GenBank/DDBJ databases">
        <title>Draft sequences of Acinetobacter baumannii isolates from wounded military personnel.</title>
        <authorList>
            <person name="Arivett B.A."/>
            <person name="Fiester S.E."/>
            <person name="Ream D.C."/>
            <person name="Actis L.A."/>
        </authorList>
    </citation>
    <scope>NUCLEOTIDE SEQUENCE [LARGE SCALE GENOMIC DNA]</scope>
    <source>
        <strain evidence="1 4">AB2828</strain>
    </source>
</reference>
<gene>
    <name evidence="2" type="ORF">EA722_17170</name>
    <name evidence="3" type="ORF">FJU42_20305</name>
    <name evidence="1" type="ORF">LV35_01152</name>
</gene>
<dbReference type="RefSeq" id="WP_000043829.1">
    <property type="nucleotide sequence ID" value="NZ_BHFY01000054.1"/>
</dbReference>
<dbReference type="AlphaFoldDB" id="A0A154DSC5"/>
<dbReference type="Proteomes" id="UP000269597">
    <property type="component" value="Unassembled WGS sequence"/>
</dbReference>
<evidence type="ECO:0000313" key="3">
    <source>
        <dbReference type="EMBL" id="TPU59642.1"/>
    </source>
</evidence>
<dbReference type="EMBL" id="RFBY01000082">
    <property type="protein sequence ID" value="RSP70604.1"/>
    <property type="molecule type" value="Genomic_DNA"/>
</dbReference>
<evidence type="ECO:0000313" key="5">
    <source>
        <dbReference type="Proteomes" id="UP000269597"/>
    </source>
</evidence>
<evidence type="ECO:0000313" key="2">
    <source>
        <dbReference type="EMBL" id="RSP70604.1"/>
    </source>
</evidence>
<dbReference type="Proteomes" id="UP000315888">
    <property type="component" value="Unassembled WGS sequence"/>
</dbReference>
<dbReference type="Proteomes" id="UP000076296">
    <property type="component" value="Unassembled WGS sequence"/>
</dbReference>
<evidence type="ECO:0000313" key="4">
    <source>
        <dbReference type="Proteomes" id="UP000076296"/>
    </source>
</evidence>
<evidence type="ECO:0000313" key="6">
    <source>
        <dbReference type="Proteomes" id="UP000315888"/>
    </source>
</evidence>
<comment type="caution">
    <text evidence="3">The sequence shown here is derived from an EMBL/GenBank/DDBJ whole genome shotgun (WGS) entry which is preliminary data.</text>
</comment>
<evidence type="ECO:0000313" key="1">
    <source>
        <dbReference type="EMBL" id="KZA20256.1"/>
    </source>
</evidence>
<accession>A0A154DSC5</accession>
<name>A0A154DSC5_ACIBA</name>
<proteinExistence type="predicted"/>
<dbReference type="EMBL" id="VHGY01000098">
    <property type="protein sequence ID" value="TPU59642.1"/>
    <property type="molecule type" value="Genomic_DNA"/>
</dbReference>
<organism evidence="3 6">
    <name type="scientific">Acinetobacter baumannii</name>
    <dbReference type="NCBI Taxonomy" id="470"/>
    <lineage>
        <taxon>Bacteria</taxon>
        <taxon>Pseudomonadati</taxon>
        <taxon>Pseudomonadota</taxon>
        <taxon>Gammaproteobacteria</taxon>
        <taxon>Moraxellales</taxon>
        <taxon>Moraxellaceae</taxon>
        <taxon>Acinetobacter</taxon>
        <taxon>Acinetobacter calcoaceticus/baumannii complex</taxon>
    </lineage>
</organism>
<protein>
    <submittedName>
        <fullName evidence="3">Uncharacterized protein</fullName>
    </submittedName>
</protein>